<dbReference type="EMBL" id="LR797182">
    <property type="protein sequence ID" value="CAB4192253.1"/>
    <property type="molecule type" value="Genomic_DNA"/>
</dbReference>
<gene>
    <name evidence="3" type="ORF">UFOVP1231_16</name>
    <name evidence="1" type="ORF">UFOVP283_25</name>
    <name evidence="2" type="ORF">UFOVP957_23</name>
</gene>
<evidence type="ECO:0000313" key="2">
    <source>
        <dbReference type="EMBL" id="CAB4174121.1"/>
    </source>
</evidence>
<sequence length="97" mass="11011">MATESSIDDIRGWFEMLCDATDDRREAEERIKVAREKIEEAIGDNDVATIDGVPVVKWVNVEQRRFDASLAKRMLTQAEIEAATITIVTRPFRILSS</sequence>
<dbReference type="EMBL" id="LR796292">
    <property type="protein sequence ID" value="CAB4134854.1"/>
    <property type="molecule type" value="Genomic_DNA"/>
</dbReference>
<organism evidence="2">
    <name type="scientific">uncultured Caudovirales phage</name>
    <dbReference type="NCBI Taxonomy" id="2100421"/>
    <lineage>
        <taxon>Viruses</taxon>
        <taxon>Duplodnaviria</taxon>
        <taxon>Heunggongvirae</taxon>
        <taxon>Uroviricota</taxon>
        <taxon>Caudoviricetes</taxon>
        <taxon>Peduoviridae</taxon>
        <taxon>Maltschvirus</taxon>
        <taxon>Maltschvirus maltsch</taxon>
    </lineage>
</organism>
<reference evidence="2" key="1">
    <citation type="submission" date="2020-05" db="EMBL/GenBank/DDBJ databases">
        <authorList>
            <person name="Chiriac C."/>
            <person name="Salcher M."/>
            <person name="Ghai R."/>
            <person name="Kavagutti S V."/>
        </authorList>
    </citation>
    <scope>NUCLEOTIDE SEQUENCE</scope>
</reference>
<accession>A0A6J5PXK4</accession>
<dbReference type="EMBL" id="LR796918">
    <property type="protein sequence ID" value="CAB4174121.1"/>
    <property type="molecule type" value="Genomic_DNA"/>
</dbReference>
<protein>
    <submittedName>
        <fullName evidence="2">Uncharacterized protein</fullName>
    </submittedName>
</protein>
<evidence type="ECO:0000313" key="1">
    <source>
        <dbReference type="EMBL" id="CAB4134854.1"/>
    </source>
</evidence>
<evidence type="ECO:0000313" key="3">
    <source>
        <dbReference type="EMBL" id="CAB4192253.1"/>
    </source>
</evidence>
<proteinExistence type="predicted"/>
<name>A0A6J5PXK4_9CAUD</name>